<dbReference type="InterPro" id="IPR029062">
    <property type="entry name" value="Class_I_gatase-like"/>
</dbReference>
<feature type="signal peptide" evidence="3">
    <location>
        <begin position="1"/>
        <end position="20"/>
    </location>
</feature>
<dbReference type="Proteomes" id="UP000245959">
    <property type="component" value="Unassembled WGS sequence"/>
</dbReference>
<dbReference type="PROSITE" id="PS50022">
    <property type="entry name" value="FA58C_3"/>
    <property type="match status" value="1"/>
</dbReference>
<dbReference type="PANTHER" id="PTHR36447:SF1">
    <property type="entry name" value="BETA-GALACTOSIDASE GANA"/>
    <property type="match status" value="1"/>
</dbReference>
<keyword evidence="1" id="KW-0378">Hydrolase</keyword>
<dbReference type="Pfam" id="PF02449">
    <property type="entry name" value="Glyco_hydro_42"/>
    <property type="match status" value="1"/>
</dbReference>
<dbReference type="SUPFAM" id="SSF51445">
    <property type="entry name" value="(Trans)glycosidases"/>
    <property type="match status" value="1"/>
</dbReference>
<reference evidence="5 6" key="1">
    <citation type="submission" date="2018-04" db="EMBL/GenBank/DDBJ databases">
        <title>Genomic Encyclopedia of Type Strains, Phase IV (KMG-IV): sequencing the most valuable type-strain genomes for metagenomic binning, comparative biology and taxonomic classification.</title>
        <authorList>
            <person name="Goeker M."/>
        </authorList>
    </citation>
    <scope>NUCLEOTIDE SEQUENCE [LARGE SCALE GENOMIC DNA]</scope>
    <source>
        <strain evidence="5 6">DSM 14823</strain>
    </source>
</reference>
<dbReference type="InterPro" id="IPR000421">
    <property type="entry name" value="FA58C"/>
</dbReference>
<dbReference type="InterPro" id="IPR017853">
    <property type="entry name" value="GH"/>
</dbReference>
<keyword evidence="2" id="KW-0326">Glycosidase</keyword>
<dbReference type="Gene3D" id="3.40.50.880">
    <property type="match status" value="1"/>
</dbReference>
<dbReference type="SUPFAM" id="SSF49785">
    <property type="entry name" value="Galactose-binding domain-like"/>
    <property type="match status" value="1"/>
</dbReference>
<name>A0A2U1B6R9_9BACT</name>
<feature type="chain" id="PRO_5015570495" evidence="3">
    <location>
        <begin position="21"/>
        <end position="1025"/>
    </location>
</feature>
<proteinExistence type="predicted"/>
<dbReference type="GO" id="GO:0005975">
    <property type="term" value="P:carbohydrate metabolic process"/>
    <property type="evidence" value="ECO:0007669"/>
    <property type="project" value="InterPro"/>
</dbReference>
<dbReference type="SUPFAM" id="SSF52317">
    <property type="entry name" value="Class I glutamine amidotransferase-like"/>
    <property type="match status" value="1"/>
</dbReference>
<evidence type="ECO:0000256" key="3">
    <source>
        <dbReference type="SAM" id="SignalP"/>
    </source>
</evidence>
<dbReference type="EMBL" id="QEKH01000007">
    <property type="protein sequence ID" value="PVY44360.1"/>
    <property type="molecule type" value="Genomic_DNA"/>
</dbReference>
<dbReference type="PANTHER" id="PTHR36447">
    <property type="entry name" value="BETA-GALACTOSIDASE GANA"/>
    <property type="match status" value="1"/>
</dbReference>
<dbReference type="InterPro" id="IPR003476">
    <property type="entry name" value="Glyco_hydro_42"/>
</dbReference>
<dbReference type="RefSeq" id="WP_165832860.1">
    <property type="nucleotide sequence ID" value="NZ_CABMMC010000175.1"/>
</dbReference>
<dbReference type="Gene3D" id="2.60.120.260">
    <property type="entry name" value="Galactose-binding domain-like"/>
    <property type="match status" value="1"/>
</dbReference>
<dbReference type="GO" id="GO:0009341">
    <property type="term" value="C:beta-galactosidase complex"/>
    <property type="evidence" value="ECO:0007669"/>
    <property type="project" value="InterPro"/>
</dbReference>
<evidence type="ECO:0000259" key="4">
    <source>
        <dbReference type="PROSITE" id="PS50022"/>
    </source>
</evidence>
<feature type="domain" description="F5/8 type C" evidence="4">
    <location>
        <begin position="934"/>
        <end position="1019"/>
    </location>
</feature>
<evidence type="ECO:0000256" key="2">
    <source>
        <dbReference type="ARBA" id="ARBA00023295"/>
    </source>
</evidence>
<dbReference type="InterPro" id="IPR013529">
    <property type="entry name" value="Glyco_hydro_42_N"/>
</dbReference>
<dbReference type="GeneID" id="78294668"/>
<dbReference type="InterPro" id="IPR008979">
    <property type="entry name" value="Galactose-bd-like_sf"/>
</dbReference>
<dbReference type="GO" id="GO:0004565">
    <property type="term" value="F:beta-galactosidase activity"/>
    <property type="evidence" value="ECO:0007669"/>
    <property type="project" value="InterPro"/>
</dbReference>
<evidence type="ECO:0000313" key="6">
    <source>
        <dbReference type="Proteomes" id="UP000245959"/>
    </source>
</evidence>
<keyword evidence="3" id="KW-0732">Signal</keyword>
<evidence type="ECO:0000313" key="5">
    <source>
        <dbReference type="EMBL" id="PVY44360.1"/>
    </source>
</evidence>
<protein>
    <submittedName>
        <fullName evidence="5">Beta-galactosidase-like protein</fullName>
    </submittedName>
</protein>
<comment type="caution">
    <text evidence="5">The sequence shown here is derived from an EMBL/GenBank/DDBJ whole genome shotgun (WGS) entry which is preliminary data.</text>
</comment>
<dbReference type="AlphaFoldDB" id="A0A2U1B6R9"/>
<dbReference type="Gene3D" id="3.20.20.80">
    <property type="entry name" value="Glycosidases"/>
    <property type="match status" value="1"/>
</dbReference>
<dbReference type="Pfam" id="PF00754">
    <property type="entry name" value="F5_F8_type_C"/>
    <property type="match status" value="1"/>
</dbReference>
<sequence length="1025" mass="114958">MRLKQTALLLGLGIAFGAGSAEPLFRDVDTTRPEARIPAVAFPSTYSTELNDKLEQSRNFFPLGILGDDFFRVVPQIGMNFTELQHACYEFYQGKPCSADWGKGRNGLFFFNVWAAHSLSGSHPKKYGPIRHSQADDGTYHKRTAINLFDPRTRQYVLDCAENTARHFSGKFPNIFMWGIDNELEPPLDYSPEARTAFVKYLKKAYKNDLAVLNKAWNANYTDFNQAQPPAIAELQRNPGGWLDWRDFQEEAFADYLADYFAAIRRGDPRKRPVISKSTQCSLEMPHPMRNRMVNHERLAALGRTYGQGWYGIDQYGHGDRNAYEINYFFNALRPVDPADHGVRGVFSAESNNHAGPGWQFAQTYWRLLGNGLRGINFFVIGNFGGERDYATFSLTHPDGTRRDRFFYLPRFTAAIHRRETFWSRAFPAENIPRIALLVPQRDTALAADTGRSWWDYSINDRLSVYSHLRGLGYWVETIPYGKLAPEFLNRFDALFLINAEHLKASEAENIAGFVKNGGVLFTDMRSGSFDEHHIPSDRLEPVLGVRYQGVYTGIEVSPDDLWYNTPHGNLVRADGKILVGLTTARLVNREDAVRNFKAGWITENRYGKGRAYYYNTRLGALRPESAGNEVVREWFGEQLARAGLKPASRHSAACNGELRVELPQVDPDGNAALIVSGSTYRSIPAGELTVTLPAGLKFAHAFYGPAETAGLRKIDFRRDGAETIFRLPEIKSTGILYLFAGGAPLPGMELSGASGANAEDPHTPELIPGESLKATVQLAAPADFAGGKLTLQAYPGWKIEPASIEIPALKGGAITAYTFTVATPADSRFFRFDRPYPVVAALTGGDGKRLATVNAVHTLRLDRTRHLWLLTDNPYRTEKEYPEFAIRTGATYTYPAGAEVQDDLEKSTVTEFKGKLTRPGNVRFFEREAAPCFDLGKEYIVKRLRLRHGRNPRPDSWELQAGTDGATFRTIASGKPEWTGDRWAEIDLVPVKARFIRIVLRYPDGKGGYLDEIELYGSEPPIRK</sequence>
<keyword evidence="6" id="KW-1185">Reference proteome</keyword>
<organism evidence="5 6">
    <name type="scientific">Victivallis vadensis</name>
    <dbReference type="NCBI Taxonomy" id="172901"/>
    <lineage>
        <taxon>Bacteria</taxon>
        <taxon>Pseudomonadati</taxon>
        <taxon>Lentisphaerota</taxon>
        <taxon>Lentisphaeria</taxon>
        <taxon>Victivallales</taxon>
        <taxon>Victivallaceae</taxon>
        <taxon>Victivallis</taxon>
    </lineage>
</organism>
<gene>
    <name evidence="5" type="ORF">C8D82_107115</name>
</gene>
<dbReference type="CDD" id="cd03143">
    <property type="entry name" value="A4_beta-galactosidase_middle_domain"/>
    <property type="match status" value="1"/>
</dbReference>
<accession>A0A2U1B6R9</accession>
<evidence type="ECO:0000256" key="1">
    <source>
        <dbReference type="ARBA" id="ARBA00022801"/>
    </source>
</evidence>